<evidence type="ECO:0000313" key="3">
    <source>
        <dbReference type="EMBL" id="PEN97789.1"/>
    </source>
</evidence>
<dbReference type="SUPFAM" id="SSF56349">
    <property type="entry name" value="DNA breaking-rejoining enzymes"/>
    <property type="match status" value="1"/>
</dbReference>
<dbReference type="AlphaFoldDB" id="A0A9X6UBY1"/>
<comment type="caution">
    <text evidence="3">The sequence shown here is derived from an EMBL/GenBank/DDBJ whole genome shotgun (WGS) entry which is preliminary data.</text>
</comment>
<keyword evidence="1" id="KW-0233">DNA recombination</keyword>
<dbReference type="Proteomes" id="UP000220691">
    <property type="component" value="Unassembled WGS sequence"/>
</dbReference>
<sequence length="401" mass="46747">MTKIIISDKLRQELDGLLDAINHPMLRESRNHFENKLSQSVDSNKIKSILDKEETIDILDKDEAIAFFESLRIHFKKDAFSSDNIKFVEDSSDTKKGLYNEDFKEAYLDKYKDNTRRVKRIIFEKSRALELTYGKDLYDFNFEQLEEVLRSLKASTVRSLQNSVATIAQYTKFAIKHKKKSDKINYIDGFTKDRIEQYLDKEKEENMIFPKEEIMSIANDADNPQDGVILALIFDGVSNKNEFEELINLTEHDVDFDDKVIRLEDREVPISEDTYTLVKGAINEPKYQSVTGGRTREYKLADSEYILRGLRDNKQIKWQNISQRIIRLAEQFGWEKTLTATNVSYSGQLYMAEELINGQGMDIDTAISVIIKRFGINDNPSAHFYLKERIEKYLDLKNKSE</sequence>
<dbReference type="RefSeq" id="WP_098126389.1">
    <property type="nucleotide sequence ID" value="NZ_NUAN01000071.1"/>
</dbReference>
<proteinExistence type="predicted"/>
<feature type="domain" description="MrpR N-terminal core-binding" evidence="2">
    <location>
        <begin position="98"/>
        <end position="176"/>
    </location>
</feature>
<protein>
    <recommendedName>
        <fullName evidence="2">MrpR N-terminal core-binding domain-containing protein</fullName>
    </recommendedName>
</protein>
<organism evidence="3 4">
    <name type="scientific">Bacillus cereus</name>
    <dbReference type="NCBI Taxonomy" id="1396"/>
    <lineage>
        <taxon>Bacteria</taxon>
        <taxon>Bacillati</taxon>
        <taxon>Bacillota</taxon>
        <taxon>Bacilli</taxon>
        <taxon>Bacillales</taxon>
        <taxon>Bacillaceae</taxon>
        <taxon>Bacillus</taxon>
        <taxon>Bacillus cereus group</taxon>
    </lineage>
</organism>
<dbReference type="GO" id="GO:0006310">
    <property type="term" value="P:DNA recombination"/>
    <property type="evidence" value="ECO:0007669"/>
    <property type="project" value="UniProtKB-KW"/>
</dbReference>
<evidence type="ECO:0000256" key="1">
    <source>
        <dbReference type="ARBA" id="ARBA00023172"/>
    </source>
</evidence>
<dbReference type="Gene3D" id="1.10.443.10">
    <property type="entry name" value="Intergrase catalytic core"/>
    <property type="match status" value="1"/>
</dbReference>
<evidence type="ECO:0000313" key="4">
    <source>
        <dbReference type="Proteomes" id="UP000220691"/>
    </source>
</evidence>
<evidence type="ECO:0000259" key="2">
    <source>
        <dbReference type="Pfam" id="PF22822"/>
    </source>
</evidence>
<dbReference type="InterPro" id="IPR013762">
    <property type="entry name" value="Integrase-like_cat_sf"/>
</dbReference>
<dbReference type="EMBL" id="NUAN01000071">
    <property type="protein sequence ID" value="PEN97789.1"/>
    <property type="molecule type" value="Genomic_DNA"/>
</dbReference>
<gene>
    <name evidence="3" type="ORF">CN553_12115</name>
</gene>
<dbReference type="InterPro" id="IPR055009">
    <property type="entry name" value="MrpR_N_CB"/>
</dbReference>
<reference evidence="3 4" key="1">
    <citation type="submission" date="2017-09" db="EMBL/GenBank/DDBJ databases">
        <title>Large-scale bioinformatics analysis of Bacillus genomes uncovers conserved roles of natural products in bacterial physiology.</title>
        <authorList>
            <consortium name="Agbiome Team Llc"/>
            <person name="Bleich R.M."/>
            <person name="Kirk G.J."/>
            <person name="Santa Maria K.C."/>
            <person name="Allen S.E."/>
            <person name="Farag S."/>
            <person name="Shank E.A."/>
            <person name="Bowers A."/>
        </authorList>
    </citation>
    <scope>NUCLEOTIDE SEQUENCE [LARGE SCALE GENOMIC DNA]</scope>
    <source>
        <strain evidence="3 4">AFS027647</strain>
    </source>
</reference>
<dbReference type="InterPro" id="IPR011010">
    <property type="entry name" value="DNA_brk_join_enz"/>
</dbReference>
<dbReference type="Pfam" id="PF22822">
    <property type="entry name" value="MrpR_N_CB"/>
    <property type="match status" value="1"/>
</dbReference>
<dbReference type="GO" id="GO:0015074">
    <property type="term" value="P:DNA integration"/>
    <property type="evidence" value="ECO:0007669"/>
    <property type="project" value="InterPro"/>
</dbReference>
<name>A0A9X6UBY1_BACCE</name>
<accession>A0A9X6UBY1</accession>
<dbReference type="GO" id="GO:0003677">
    <property type="term" value="F:DNA binding"/>
    <property type="evidence" value="ECO:0007669"/>
    <property type="project" value="InterPro"/>
</dbReference>